<sequence length="423" mass="49107">MSKQDISILFWLKRSVARRSEDGKAPIYIRVTIDGRKAEISLSRKVHPDNWDEKNKQVLGKDPEVKIINRKISQAEVDLDRHFTALQAQYQYVTPEMVKNLYEGRPAIPVDPIEEVSFLEAFDYFITRFEKLVKIKKRSGETLRKWNSNRNKIKVFIKHQFKKENVLLRQLPVSVADDLLDFLMIEQDLANNTAMKLVKDTKQVLKMAKRKGWLLNNPMEEFVCTYEDPGIEELEMDEVLAIYNKELTIDRLVEVRDASIFQCFTGFAYQDIYALGPEHYITVNGEKWLKKPRGKTGEKELLPVLPIAAALIEKYTDHPYCRQRGTLLPINSNSRYNGYLKEIADLCGIKKKLTTHVFRHTFATTIALEQGISLEVVQTMLGHRSIRTTQRYARIKKKRMAREMNGLKDELFDEGGKLRIPAV</sequence>
<dbReference type="Pfam" id="PF13102">
    <property type="entry name" value="Phage_int_SAM_5"/>
    <property type="match status" value="1"/>
</dbReference>
<organism evidence="5 6">
    <name type="scientific">Chitinophaga caeni</name>
    <dbReference type="NCBI Taxonomy" id="2029983"/>
    <lineage>
        <taxon>Bacteria</taxon>
        <taxon>Pseudomonadati</taxon>
        <taxon>Bacteroidota</taxon>
        <taxon>Chitinophagia</taxon>
        <taxon>Chitinophagales</taxon>
        <taxon>Chitinophagaceae</taxon>
        <taxon>Chitinophaga</taxon>
    </lineage>
</organism>
<dbReference type="RefSeq" id="WP_098195363.1">
    <property type="nucleotide sequence ID" value="NZ_CP023777.1"/>
</dbReference>
<keyword evidence="3" id="KW-0233">DNA recombination</keyword>
<dbReference type="InterPro" id="IPR025269">
    <property type="entry name" value="SAM-like_dom"/>
</dbReference>
<dbReference type="InterPro" id="IPR002104">
    <property type="entry name" value="Integrase_catalytic"/>
</dbReference>
<name>A0A291QYH6_9BACT</name>
<dbReference type="PANTHER" id="PTHR30349:SF64">
    <property type="entry name" value="PROPHAGE INTEGRASE INTD-RELATED"/>
    <property type="match status" value="1"/>
</dbReference>
<reference evidence="5 6" key="1">
    <citation type="submission" date="2017-10" db="EMBL/GenBank/DDBJ databases">
        <title>Paenichitinophaga pekingensis gen. nov., sp. nov., isolated from activated sludge.</title>
        <authorList>
            <person name="Jin D."/>
            <person name="Kong X."/>
            <person name="Deng Y."/>
            <person name="Bai Z."/>
        </authorList>
    </citation>
    <scope>NUCLEOTIDE SEQUENCE [LARGE SCALE GENOMIC DNA]</scope>
    <source>
        <strain evidence="5 6">13</strain>
    </source>
</reference>
<evidence type="ECO:0000256" key="3">
    <source>
        <dbReference type="ARBA" id="ARBA00023172"/>
    </source>
</evidence>
<dbReference type="InterPro" id="IPR013762">
    <property type="entry name" value="Integrase-like_cat_sf"/>
</dbReference>
<dbReference type="Proteomes" id="UP000220133">
    <property type="component" value="Chromosome"/>
</dbReference>
<dbReference type="AlphaFoldDB" id="A0A291QYH6"/>
<dbReference type="GO" id="GO:0015074">
    <property type="term" value="P:DNA integration"/>
    <property type="evidence" value="ECO:0007669"/>
    <property type="project" value="InterPro"/>
</dbReference>
<dbReference type="InterPro" id="IPR011010">
    <property type="entry name" value="DNA_brk_join_enz"/>
</dbReference>
<dbReference type="PROSITE" id="PS51898">
    <property type="entry name" value="TYR_RECOMBINASE"/>
    <property type="match status" value="1"/>
</dbReference>
<accession>A0A291QYH6</accession>
<keyword evidence="2" id="KW-0238">DNA-binding</keyword>
<evidence type="ECO:0000313" key="5">
    <source>
        <dbReference type="EMBL" id="ATL48995.1"/>
    </source>
</evidence>
<keyword evidence="6" id="KW-1185">Reference proteome</keyword>
<gene>
    <name evidence="5" type="ORF">COR50_18470</name>
</gene>
<dbReference type="OrthoDB" id="892893at2"/>
<feature type="domain" description="Tyr recombinase" evidence="4">
    <location>
        <begin position="229"/>
        <end position="405"/>
    </location>
</feature>
<evidence type="ECO:0000256" key="1">
    <source>
        <dbReference type="ARBA" id="ARBA00008857"/>
    </source>
</evidence>
<dbReference type="Gene3D" id="1.10.443.10">
    <property type="entry name" value="Intergrase catalytic core"/>
    <property type="match status" value="1"/>
</dbReference>
<comment type="similarity">
    <text evidence="1">Belongs to the 'phage' integrase family.</text>
</comment>
<dbReference type="Gene3D" id="1.10.150.130">
    <property type="match status" value="1"/>
</dbReference>
<dbReference type="EMBL" id="CP023777">
    <property type="protein sequence ID" value="ATL48995.1"/>
    <property type="molecule type" value="Genomic_DNA"/>
</dbReference>
<dbReference type="PANTHER" id="PTHR30349">
    <property type="entry name" value="PHAGE INTEGRASE-RELATED"/>
    <property type="match status" value="1"/>
</dbReference>
<evidence type="ECO:0000256" key="2">
    <source>
        <dbReference type="ARBA" id="ARBA00023125"/>
    </source>
</evidence>
<dbReference type="CDD" id="cd01185">
    <property type="entry name" value="INTN1_C_like"/>
    <property type="match status" value="1"/>
</dbReference>
<dbReference type="InterPro" id="IPR050090">
    <property type="entry name" value="Tyrosine_recombinase_XerCD"/>
</dbReference>
<dbReference type="GO" id="GO:0003677">
    <property type="term" value="F:DNA binding"/>
    <property type="evidence" value="ECO:0007669"/>
    <property type="project" value="UniProtKB-KW"/>
</dbReference>
<dbReference type="KEGG" id="cbae:COR50_18470"/>
<dbReference type="InterPro" id="IPR035386">
    <property type="entry name" value="Arm-DNA-bind_5"/>
</dbReference>
<dbReference type="InterPro" id="IPR010998">
    <property type="entry name" value="Integrase_recombinase_N"/>
</dbReference>
<dbReference type="Pfam" id="PF00589">
    <property type="entry name" value="Phage_integrase"/>
    <property type="match status" value="1"/>
</dbReference>
<proteinExistence type="inferred from homology"/>
<dbReference type="Pfam" id="PF17293">
    <property type="entry name" value="Arm-DNA-bind_5"/>
    <property type="match status" value="1"/>
</dbReference>
<protein>
    <submittedName>
        <fullName evidence="5">Integrase</fullName>
    </submittedName>
</protein>
<dbReference type="GO" id="GO:0006310">
    <property type="term" value="P:DNA recombination"/>
    <property type="evidence" value="ECO:0007669"/>
    <property type="project" value="UniProtKB-KW"/>
</dbReference>
<dbReference type="SUPFAM" id="SSF56349">
    <property type="entry name" value="DNA breaking-rejoining enzymes"/>
    <property type="match status" value="1"/>
</dbReference>
<evidence type="ECO:0000259" key="4">
    <source>
        <dbReference type="PROSITE" id="PS51898"/>
    </source>
</evidence>
<evidence type="ECO:0000313" key="6">
    <source>
        <dbReference type="Proteomes" id="UP000220133"/>
    </source>
</evidence>